<evidence type="ECO:0000313" key="1">
    <source>
        <dbReference type="EMBL" id="MBO8434297.1"/>
    </source>
</evidence>
<name>A0A9D9DUD1_9FIRM</name>
<proteinExistence type="predicted"/>
<dbReference type="AlphaFoldDB" id="A0A9D9DUD1"/>
<dbReference type="Proteomes" id="UP000823611">
    <property type="component" value="Unassembled WGS sequence"/>
</dbReference>
<accession>A0A9D9DUD1</accession>
<comment type="caution">
    <text evidence="1">The sequence shown here is derived from an EMBL/GenBank/DDBJ whole genome shotgun (WGS) entry which is preliminary data.</text>
</comment>
<protein>
    <submittedName>
        <fullName evidence="1">Uncharacterized protein</fullName>
    </submittedName>
</protein>
<evidence type="ECO:0000313" key="2">
    <source>
        <dbReference type="Proteomes" id="UP000823611"/>
    </source>
</evidence>
<gene>
    <name evidence="1" type="ORF">IAC55_03120</name>
</gene>
<dbReference type="EMBL" id="JADIMX010000059">
    <property type="protein sequence ID" value="MBO8434297.1"/>
    <property type="molecule type" value="Genomic_DNA"/>
</dbReference>
<reference evidence="1" key="2">
    <citation type="journal article" date="2021" name="PeerJ">
        <title>Extensive microbial diversity within the chicken gut microbiome revealed by metagenomics and culture.</title>
        <authorList>
            <person name="Gilroy R."/>
            <person name="Ravi A."/>
            <person name="Getino M."/>
            <person name="Pursley I."/>
            <person name="Horton D.L."/>
            <person name="Alikhan N.F."/>
            <person name="Baker D."/>
            <person name="Gharbi K."/>
            <person name="Hall N."/>
            <person name="Watson M."/>
            <person name="Adriaenssens E.M."/>
            <person name="Foster-Nyarko E."/>
            <person name="Jarju S."/>
            <person name="Secka A."/>
            <person name="Antonio M."/>
            <person name="Oren A."/>
            <person name="Chaudhuri R.R."/>
            <person name="La Ragione R."/>
            <person name="Hildebrand F."/>
            <person name="Pallen M.J."/>
        </authorList>
    </citation>
    <scope>NUCLEOTIDE SEQUENCE</scope>
    <source>
        <strain evidence="1">F6-4510</strain>
    </source>
</reference>
<feature type="non-terminal residue" evidence="1">
    <location>
        <position position="1"/>
    </location>
</feature>
<reference evidence="1" key="1">
    <citation type="submission" date="2020-10" db="EMBL/GenBank/DDBJ databases">
        <authorList>
            <person name="Gilroy R."/>
        </authorList>
    </citation>
    <scope>NUCLEOTIDE SEQUENCE</scope>
    <source>
        <strain evidence="1">F6-4510</strain>
    </source>
</reference>
<sequence length="94" mass="11011">AIIKQSLSDFTTEIYYHCCKAVDVIEFQETENKLINLVGEEKFEAFQFMLTQYFIATSFAQVFLQVVIKELSLALTTRDIETDNEIFRLFLKNL</sequence>
<organism evidence="1 2">
    <name type="scientific">Candidatus Fimicola merdigallinarum</name>
    <dbReference type="NCBI Taxonomy" id="2840819"/>
    <lineage>
        <taxon>Bacteria</taxon>
        <taxon>Bacillati</taxon>
        <taxon>Bacillota</taxon>
        <taxon>Clostridia</taxon>
        <taxon>Lachnospirales</taxon>
        <taxon>Lachnospiraceae</taxon>
        <taxon>Lachnospiraceae incertae sedis</taxon>
        <taxon>Candidatus Fimicola</taxon>
    </lineage>
</organism>